<dbReference type="GO" id="GO:0009055">
    <property type="term" value="F:electron transfer activity"/>
    <property type="evidence" value="ECO:0007669"/>
    <property type="project" value="TreeGrafter"/>
</dbReference>
<evidence type="ECO:0000256" key="7">
    <source>
        <dbReference type="ARBA" id="ARBA00022448"/>
    </source>
</evidence>
<feature type="region of interest" description="Disordered" evidence="22">
    <location>
        <begin position="562"/>
        <end position="586"/>
    </location>
</feature>
<dbReference type="InterPro" id="IPR011281">
    <property type="entry name" value="Succ_DH_flav_su_fwd"/>
</dbReference>
<reference evidence="25 26" key="1">
    <citation type="journal article" date="2011" name="Front. Microbiol.">
        <title>Genomic signatures of strain selection and enhancement in Bacillus atrophaeus var. globigii, a historical biowarfare simulant.</title>
        <authorList>
            <person name="Gibbons H.S."/>
            <person name="Broomall S.M."/>
            <person name="McNew L.A."/>
            <person name="Daligault H."/>
            <person name="Chapman C."/>
            <person name="Bruce D."/>
            <person name="Karavis M."/>
            <person name="Krepps M."/>
            <person name="McGregor P.A."/>
            <person name="Hong C."/>
            <person name="Park K.H."/>
            <person name="Akmal A."/>
            <person name="Feldman A."/>
            <person name="Lin J.S."/>
            <person name="Chang W.E."/>
            <person name="Higgs B.W."/>
            <person name="Demirev P."/>
            <person name="Lindquist J."/>
            <person name="Liem A."/>
            <person name="Fochler E."/>
            <person name="Read T.D."/>
            <person name="Tapia R."/>
            <person name="Johnson S."/>
            <person name="Bishop-Lilly K.A."/>
            <person name="Detter C."/>
            <person name="Han C."/>
            <person name="Sozhamannan S."/>
            <person name="Rosenzweig C.N."/>
            <person name="Skowronski E.W."/>
        </authorList>
    </citation>
    <scope>NUCLEOTIDE SEQUENCE [LARGE SCALE GENOMIC DNA]</scope>
    <source>
        <strain evidence="25 26">AIT1</strain>
    </source>
</reference>
<dbReference type="NCBIfam" id="TIGR01816">
    <property type="entry name" value="sdhA_forward"/>
    <property type="match status" value="1"/>
</dbReference>
<dbReference type="GO" id="GO:0008177">
    <property type="term" value="F:succinate dehydrogenase (quinone) activity"/>
    <property type="evidence" value="ECO:0007669"/>
    <property type="project" value="UniProtKB-EC"/>
</dbReference>
<evidence type="ECO:0000256" key="13">
    <source>
        <dbReference type="ARBA" id="ARBA00023002"/>
    </source>
</evidence>
<dbReference type="Pfam" id="PF02910">
    <property type="entry name" value="Succ_DH_flav_C"/>
    <property type="match status" value="1"/>
</dbReference>
<accession>A0A432XAU9</accession>
<keyword evidence="11 19" id="KW-0274">FAD</keyword>
<feature type="domain" description="FAD-dependent oxidoreductase 2 FAD-binding" evidence="23">
    <location>
        <begin position="7"/>
        <end position="403"/>
    </location>
</feature>
<dbReference type="EMBL" id="PIPQ01000001">
    <property type="protein sequence ID" value="RUO44440.1"/>
    <property type="molecule type" value="Genomic_DNA"/>
</dbReference>
<comment type="function">
    <text evidence="1">Two distinct, membrane-bound, FAD-containing enzymes are responsible for the catalysis of fumarate and succinate interconversion; the fumarate reductase is used in anaerobic growth, and the succinate dehydrogenase is used in aerobic growth.</text>
</comment>
<dbReference type="Proteomes" id="UP000286976">
    <property type="component" value="Unassembled WGS sequence"/>
</dbReference>
<keyword evidence="10 19" id="KW-0285">Flavoprotein</keyword>
<dbReference type="GO" id="GO:0006099">
    <property type="term" value="P:tricarboxylic acid cycle"/>
    <property type="evidence" value="ECO:0007669"/>
    <property type="project" value="UniProtKB-UniRule"/>
</dbReference>
<feature type="binding site" evidence="19">
    <location>
        <position position="219"/>
    </location>
    <ligand>
        <name>FAD</name>
        <dbReference type="ChEBI" id="CHEBI:57692"/>
    </ligand>
</feature>
<dbReference type="GO" id="GO:0022900">
    <property type="term" value="P:electron transport chain"/>
    <property type="evidence" value="ECO:0007669"/>
    <property type="project" value="UniProtKB-UniRule"/>
</dbReference>
<evidence type="ECO:0000256" key="9">
    <source>
        <dbReference type="ARBA" id="ARBA00022519"/>
    </source>
</evidence>
<dbReference type="EC" id="1.3.5.1" evidence="5 21"/>
<dbReference type="AlphaFoldDB" id="A0A432XAU9"/>
<dbReference type="InterPro" id="IPR003952">
    <property type="entry name" value="FRD_SDH_FAD_BS"/>
</dbReference>
<keyword evidence="12 21" id="KW-0249">Electron transport</keyword>
<protein>
    <recommendedName>
        <fullName evidence="6 16">Succinate dehydrogenase flavoprotein subunit</fullName>
        <ecNumber evidence="5 21">1.3.5.1</ecNumber>
    </recommendedName>
</protein>
<dbReference type="PIRSF" id="PIRSF000171">
    <property type="entry name" value="SDHA_APRA_LASPO"/>
    <property type="match status" value="1"/>
</dbReference>
<keyword evidence="7 21" id="KW-0813">Transport</keyword>
<evidence type="ECO:0000256" key="19">
    <source>
        <dbReference type="PIRSR" id="PIRSR611281-3"/>
    </source>
</evidence>
<sequence length="586" mass="63895">MKVLEFDAVVIGAGGAGMRAALQISQQGMTCALMSKVFPTRSHTVSAQGGITVALGNAHEDDWQWHMFDTVKGSDYIGDQDAIEYMCKSGPEAILELENMGLPFSRFENGKVYQRPFGGQSKEFGGEQAARTAAAADRTGHAMLHLLYQQNVKNKTTIFSEWFVLDLVKNQDGAIVGVTAIDIETGETAYIKSKAVVLATGGAGRIYASTTNAHINTGDGIGMALRAGVPLQDMEMWQFHPTGIAGAGTLVTEGCRGEGGYLLNKDGERFMERYAPNAKDLASRDVVARSMMTEIREGRGLDGPLGPHCLLKLDHLGREVLESRLPGVCDLAKTFAHVDPAEEPIPVIPTCHYMMGGVPTDVTGQAIYVDAKGETKPIPGLFACGEIANVSVHGANRLGGNSLLDLVVFGRAVGKQLGETLDGNFEARQASDSDLEAALTRLNRWNTTQKGEDPVQIRKDLQQCMQLNFSVFREGEAMAEGLKELSEIRERLKNARLTDTSSDFNTQRIECLELDNLMETAYSTAVAANYRTESRGAHSRADFPERDDENWLVHTVYNPTDESMSTRDVNMSPKERDAFPPVARTY</sequence>
<evidence type="ECO:0000256" key="6">
    <source>
        <dbReference type="ARBA" id="ARBA00019965"/>
    </source>
</evidence>
<evidence type="ECO:0000256" key="12">
    <source>
        <dbReference type="ARBA" id="ARBA00022982"/>
    </source>
</evidence>
<dbReference type="InterPro" id="IPR030664">
    <property type="entry name" value="SdhA/FrdA/AprA"/>
</dbReference>
<feature type="binding site" evidence="19">
    <location>
        <begin position="35"/>
        <end position="50"/>
    </location>
    <ligand>
        <name>FAD</name>
        <dbReference type="ChEBI" id="CHEBI:57692"/>
    </ligand>
</feature>
<dbReference type="Gene3D" id="3.90.700.10">
    <property type="entry name" value="Succinate dehydrogenase/fumarate reductase flavoprotein, catalytic domain"/>
    <property type="match status" value="1"/>
</dbReference>
<evidence type="ECO:0000256" key="2">
    <source>
        <dbReference type="ARBA" id="ARBA00004515"/>
    </source>
</evidence>
<dbReference type="Gene3D" id="4.10.80.40">
    <property type="entry name" value="succinate dehydrogenase protein domain"/>
    <property type="match status" value="1"/>
</dbReference>
<dbReference type="InterPro" id="IPR014006">
    <property type="entry name" value="Succ_Dhase_FrdA_Gneg"/>
</dbReference>
<evidence type="ECO:0000256" key="3">
    <source>
        <dbReference type="ARBA" id="ARBA00004894"/>
    </source>
</evidence>
<evidence type="ECO:0000259" key="23">
    <source>
        <dbReference type="Pfam" id="PF00890"/>
    </source>
</evidence>
<dbReference type="SUPFAM" id="SSF56425">
    <property type="entry name" value="Succinate dehydrogenase/fumarate reductase flavoprotein, catalytic domain"/>
    <property type="match status" value="1"/>
</dbReference>
<feature type="modified residue" description="Tele-8alpha-FAD histidine" evidence="20">
    <location>
        <position position="43"/>
    </location>
</feature>
<keyword evidence="21" id="KW-0816">Tricarboxylic acid cycle</keyword>
<evidence type="ECO:0000256" key="22">
    <source>
        <dbReference type="SAM" id="MobiDB-lite"/>
    </source>
</evidence>
<feature type="binding site" evidence="18">
    <location>
        <position position="352"/>
    </location>
    <ligand>
        <name>substrate</name>
    </ligand>
</feature>
<evidence type="ECO:0000256" key="21">
    <source>
        <dbReference type="RuleBase" id="RU362051"/>
    </source>
</evidence>
<evidence type="ECO:0000256" key="1">
    <source>
        <dbReference type="ARBA" id="ARBA00002054"/>
    </source>
</evidence>
<feature type="domain" description="Fumarate reductase/succinate dehydrogenase flavoprotein-like C-terminal" evidence="24">
    <location>
        <begin position="458"/>
        <end position="586"/>
    </location>
</feature>
<dbReference type="PANTHER" id="PTHR11632">
    <property type="entry name" value="SUCCINATE DEHYDROGENASE 2 FLAVOPROTEIN SUBUNIT"/>
    <property type="match status" value="1"/>
</dbReference>
<keyword evidence="9 21" id="KW-0997">Cell inner membrane</keyword>
<evidence type="ECO:0000256" key="5">
    <source>
        <dbReference type="ARBA" id="ARBA00012792"/>
    </source>
</evidence>
<dbReference type="PRINTS" id="PR00411">
    <property type="entry name" value="PNDRDTASEI"/>
</dbReference>
<dbReference type="Pfam" id="PF00890">
    <property type="entry name" value="FAD_binding_2"/>
    <property type="match status" value="1"/>
</dbReference>
<dbReference type="FunFam" id="1.20.58.100:FF:000001">
    <property type="entry name" value="Succinate dehydrogenase flavoprotein subunit (SdhA)"/>
    <property type="match status" value="1"/>
</dbReference>
<evidence type="ECO:0000256" key="20">
    <source>
        <dbReference type="PIRSR" id="PIRSR611281-4"/>
    </source>
</evidence>
<dbReference type="PROSITE" id="PS00504">
    <property type="entry name" value="FRD_SDH_FAD_BINDING"/>
    <property type="match status" value="1"/>
</dbReference>
<dbReference type="FunFam" id="3.90.700.10:FF:000001">
    <property type="entry name" value="Mitochondrial succinate dehydrogenase flavoprotein subunit"/>
    <property type="match status" value="1"/>
</dbReference>
<feature type="binding site" evidence="19">
    <location>
        <begin position="12"/>
        <end position="17"/>
    </location>
    <ligand>
        <name>FAD</name>
        <dbReference type="ChEBI" id="CHEBI:57692"/>
    </ligand>
</feature>
<dbReference type="GO" id="GO:0009061">
    <property type="term" value="P:anaerobic respiration"/>
    <property type="evidence" value="ECO:0007669"/>
    <property type="project" value="TreeGrafter"/>
</dbReference>
<dbReference type="Gene3D" id="3.50.50.60">
    <property type="entry name" value="FAD/NAD(P)-binding domain"/>
    <property type="match status" value="1"/>
</dbReference>
<dbReference type="RefSeq" id="WP_126756369.1">
    <property type="nucleotide sequence ID" value="NZ_PIPQ01000001.1"/>
</dbReference>
<feature type="binding site" evidence="18">
    <location>
        <position position="240"/>
    </location>
    <ligand>
        <name>substrate</name>
    </ligand>
</feature>
<keyword evidence="8" id="KW-1003">Cell membrane</keyword>
<dbReference type="SUPFAM" id="SSF51905">
    <property type="entry name" value="FAD/NAD(P)-binding domain"/>
    <property type="match status" value="1"/>
</dbReference>
<dbReference type="InterPro" id="IPR027477">
    <property type="entry name" value="Succ_DH/fumarate_Rdtase_cat_sf"/>
</dbReference>
<name>A0A432XAU9_9GAMM</name>
<keyword evidence="14 21" id="KW-0472">Membrane</keyword>
<dbReference type="NCBIfam" id="TIGR01812">
    <property type="entry name" value="sdhA_frdA_Gneg"/>
    <property type="match status" value="1"/>
</dbReference>
<dbReference type="GO" id="GO:0005886">
    <property type="term" value="C:plasma membrane"/>
    <property type="evidence" value="ECO:0007669"/>
    <property type="project" value="UniProtKB-SubCell"/>
</dbReference>
<comment type="pathway">
    <text evidence="3 21">Carbohydrate metabolism; tricarboxylic acid cycle; fumarate from succinate (bacterial route): step 1/1.</text>
</comment>
<dbReference type="FunFam" id="4.10.80.40:FF:000001">
    <property type="entry name" value="Succinate dehydrogenase flavoprotein subunit"/>
    <property type="match status" value="1"/>
</dbReference>
<dbReference type="OrthoDB" id="9806724at2"/>
<evidence type="ECO:0000259" key="24">
    <source>
        <dbReference type="Pfam" id="PF02910"/>
    </source>
</evidence>
<dbReference type="PANTHER" id="PTHR11632:SF51">
    <property type="entry name" value="SUCCINATE DEHYDROGENASE [UBIQUINONE] FLAVOPROTEIN SUBUNIT, MITOCHONDRIAL"/>
    <property type="match status" value="1"/>
</dbReference>
<evidence type="ECO:0000256" key="18">
    <source>
        <dbReference type="PIRSR" id="PIRSR611281-2"/>
    </source>
</evidence>
<dbReference type="InterPro" id="IPR036188">
    <property type="entry name" value="FAD/NAD-bd_sf"/>
</dbReference>
<dbReference type="UniPathway" id="UPA00223">
    <property type="reaction ID" value="UER01005"/>
</dbReference>
<keyword evidence="13 21" id="KW-0560">Oxidoreductase</keyword>
<feature type="active site" description="Proton acceptor" evidence="17">
    <location>
        <position position="284"/>
    </location>
</feature>
<dbReference type="InterPro" id="IPR003953">
    <property type="entry name" value="FAD-dep_OxRdtase_2_FAD-bd"/>
</dbReference>
<evidence type="ECO:0000256" key="8">
    <source>
        <dbReference type="ARBA" id="ARBA00022475"/>
    </source>
</evidence>
<comment type="subcellular location">
    <subcellularLocation>
        <location evidence="2 21">Cell inner membrane</location>
        <topology evidence="2 21">Peripheral membrane protein</topology>
        <orientation evidence="2 21">Cytoplasmic side</orientation>
    </subcellularLocation>
</comment>
<evidence type="ECO:0000256" key="16">
    <source>
        <dbReference type="NCBIfam" id="TIGR01816"/>
    </source>
</evidence>
<dbReference type="InterPro" id="IPR037099">
    <property type="entry name" value="Fum_R/Succ_DH_flav-like_C_sf"/>
</dbReference>
<comment type="caution">
    <text evidence="25">The sequence shown here is derived from an EMBL/GenBank/DDBJ whole genome shotgun (WGS) entry which is preliminary data.</text>
</comment>
<evidence type="ECO:0000256" key="10">
    <source>
        <dbReference type="ARBA" id="ARBA00022630"/>
    </source>
</evidence>
<evidence type="ECO:0000256" key="14">
    <source>
        <dbReference type="ARBA" id="ARBA00023136"/>
    </source>
</evidence>
<organism evidence="25 26">
    <name type="scientific">Aliidiomarina taiwanensis</name>
    <dbReference type="NCBI Taxonomy" id="946228"/>
    <lineage>
        <taxon>Bacteria</taxon>
        <taxon>Pseudomonadati</taxon>
        <taxon>Pseudomonadota</taxon>
        <taxon>Gammaproteobacteria</taxon>
        <taxon>Alteromonadales</taxon>
        <taxon>Idiomarinaceae</taxon>
        <taxon>Aliidiomarina</taxon>
    </lineage>
</organism>
<feature type="binding site" evidence="18">
    <location>
        <position position="252"/>
    </location>
    <ligand>
        <name>substrate</name>
    </ligand>
</feature>
<feature type="binding site" evidence="19">
    <location>
        <begin position="402"/>
        <end position="403"/>
    </location>
    <ligand>
        <name>FAD</name>
        <dbReference type="ChEBI" id="CHEBI:57692"/>
    </ligand>
</feature>
<gene>
    <name evidence="25" type="ORF">CWE15_01975</name>
</gene>
<feature type="binding site" evidence="19">
    <location>
        <position position="386"/>
    </location>
    <ligand>
        <name>FAD</name>
        <dbReference type="ChEBI" id="CHEBI:57692"/>
    </ligand>
</feature>
<dbReference type="SUPFAM" id="SSF46977">
    <property type="entry name" value="Succinate dehydrogenase/fumarate reductase flavoprotein C-terminal domain"/>
    <property type="match status" value="1"/>
</dbReference>
<evidence type="ECO:0000256" key="4">
    <source>
        <dbReference type="ARBA" id="ARBA00008040"/>
    </source>
</evidence>
<evidence type="ECO:0000256" key="15">
    <source>
        <dbReference type="ARBA" id="ARBA00049220"/>
    </source>
</evidence>
<comment type="catalytic activity">
    <reaction evidence="15 21">
        <text>a quinone + succinate = fumarate + a quinol</text>
        <dbReference type="Rhea" id="RHEA:40523"/>
        <dbReference type="ChEBI" id="CHEBI:24646"/>
        <dbReference type="ChEBI" id="CHEBI:29806"/>
        <dbReference type="ChEBI" id="CHEBI:30031"/>
        <dbReference type="ChEBI" id="CHEBI:132124"/>
        <dbReference type="EC" id="1.3.5.1"/>
    </reaction>
</comment>
<evidence type="ECO:0000256" key="17">
    <source>
        <dbReference type="PIRSR" id="PIRSR000171-1"/>
    </source>
</evidence>
<proteinExistence type="inferred from homology"/>
<feature type="binding site" evidence="18">
    <location>
        <position position="397"/>
    </location>
    <ligand>
        <name>substrate</name>
    </ligand>
</feature>
<keyword evidence="26" id="KW-1185">Reference proteome</keyword>
<comment type="similarity">
    <text evidence="4 21">Belongs to the FAD-dependent oxidoreductase 2 family. FRD/SDH subfamily.</text>
</comment>
<evidence type="ECO:0000256" key="11">
    <source>
        <dbReference type="ARBA" id="ARBA00022827"/>
    </source>
</evidence>
<evidence type="ECO:0000313" key="25">
    <source>
        <dbReference type="EMBL" id="RUO44440.1"/>
    </source>
</evidence>
<dbReference type="InterPro" id="IPR015939">
    <property type="entry name" value="Fum_Rdtase/Succ_DH_flav-like_C"/>
</dbReference>
<dbReference type="GO" id="GO:0050660">
    <property type="term" value="F:flavin adenine dinucleotide binding"/>
    <property type="evidence" value="ECO:0007669"/>
    <property type="project" value="UniProtKB-UniRule"/>
</dbReference>
<evidence type="ECO:0000313" key="26">
    <source>
        <dbReference type="Proteomes" id="UP000286976"/>
    </source>
</evidence>
<dbReference type="Gene3D" id="1.20.58.100">
    <property type="entry name" value="Fumarate reductase/succinate dehydrogenase flavoprotein-like, C-terminal domain"/>
    <property type="match status" value="1"/>
</dbReference>
<comment type="cofactor">
    <cofactor evidence="19">
        <name>FAD</name>
        <dbReference type="ChEBI" id="CHEBI:57692"/>
    </cofactor>
    <text evidence="19">Flavinylated by SdhE, about 5% flavinylation occurs in the absence of SdhE.</text>
</comment>